<dbReference type="Proteomes" id="UP000297245">
    <property type="component" value="Unassembled WGS sequence"/>
</dbReference>
<gene>
    <name evidence="2" type="ORF">K435DRAFT_743951</name>
</gene>
<accession>A0A4S8MUU5</accession>
<dbReference type="EMBL" id="ML179044">
    <property type="protein sequence ID" value="THV06184.1"/>
    <property type="molecule type" value="Genomic_DNA"/>
</dbReference>
<proteinExistence type="predicted"/>
<dbReference type="InterPro" id="IPR011333">
    <property type="entry name" value="SKP1/BTB/POZ_sf"/>
</dbReference>
<protein>
    <recommendedName>
        <fullName evidence="1">BTB domain-containing protein</fullName>
    </recommendedName>
</protein>
<dbReference type="OrthoDB" id="3199068at2759"/>
<feature type="domain" description="BTB" evidence="1">
    <location>
        <begin position="17"/>
        <end position="116"/>
    </location>
</feature>
<dbReference type="Gene3D" id="3.30.710.10">
    <property type="entry name" value="Potassium Channel Kv1.1, Chain A"/>
    <property type="match status" value="1"/>
</dbReference>
<evidence type="ECO:0000313" key="2">
    <source>
        <dbReference type="EMBL" id="THV06184.1"/>
    </source>
</evidence>
<keyword evidence="3" id="KW-1185">Reference proteome</keyword>
<evidence type="ECO:0000313" key="3">
    <source>
        <dbReference type="Proteomes" id="UP000297245"/>
    </source>
</evidence>
<dbReference type="Pfam" id="PF00651">
    <property type="entry name" value="BTB"/>
    <property type="match status" value="1"/>
</dbReference>
<reference evidence="2 3" key="1">
    <citation type="journal article" date="2019" name="Nat. Ecol. Evol.">
        <title>Megaphylogeny resolves global patterns of mushroom evolution.</title>
        <authorList>
            <person name="Varga T."/>
            <person name="Krizsan K."/>
            <person name="Foldi C."/>
            <person name="Dima B."/>
            <person name="Sanchez-Garcia M."/>
            <person name="Sanchez-Ramirez S."/>
            <person name="Szollosi G.J."/>
            <person name="Szarkandi J.G."/>
            <person name="Papp V."/>
            <person name="Albert L."/>
            <person name="Andreopoulos W."/>
            <person name="Angelini C."/>
            <person name="Antonin V."/>
            <person name="Barry K.W."/>
            <person name="Bougher N.L."/>
            <person name="Buchanan P."/>
            <person name="Buyck B."/>
            <person name="Bense V."/>
            <person name="Catcheside P."/>
            <person name="Chovatia M."/>
            <person name="Cooper J."/>
            <person name="Damon W."/>
            <person name="Desjardin D."/>
            <person name="Finy P."/>
            <person name="Geml J."/>
            <person name="Haridas S."/>
            <person name="Hughes K."/>
            <person name="Justo A."/>
            <person name="Karasinski D."/>
            <person name="Kautmanova I."/>
            <person name="Kiss B."/>
            <person name="Kocsube S."/>
            <person name="Kotiranta H."/>
            <person name="LaButti K.M."/>
            <person name="Lechner B.E."/>
            <person name="Liimatainen K."/>
            <person name="Lipzen A."/>
            <person name="Lukacs Z."/>
            <person name="Mihaltcheva S."/>
            <person name="Morgado L.N."/>
            <person name="Niskanen T."/>
            <person name="Noordeloos M.E."/>
            <person name="Ohm R.A."/>
            <person name="Ortiz-Santana B."/>
            <person name="Ovrebo C."/>
            <person name="Racz N."/>
            <person name="Riley R."/>
            <person name="Savchenko A."/>
            <person name="Shiryaev A."/>
            <person name="Soop K."/>
            <person name="Spirin V."/>
            <person name="Szebenyi C."/>
            <person name="Tomsovsky M."/>
            <person name="Tulloss R.E."/>
            <person name="Uehling J."/>
            <person name="Grigoriev I.V."/>
            <person name="Vagvolgyi C."/>
            <person name="Papp T."/>
            <person name="Martin F.M."/>
            <person name="Miettinen O."/>
            <person name="Hibbett D.S."/>
            <person name="Nagy L.G."/>
        </authorList>
    </citation>
    <scope>NUCLEOTIDE SEQUENCE [LARGE SCALE GENOMIC DNA]</scope>
    <source>
        <strain evidence="2 3">CBS 962.96</strain>
    </source>
</reference>
<evidence type="ECO:0000259" key="1">
    <source>
        <dbReference type="Pfam" id="PF00651"/>
    </source>
</evidence>
<dbReference type="AlphaFoldDB" id="A0A4S8MUU5"/>
<name>A0A4S8MUU5_DENBC</name>
<sequence>MSSSLVYKESSQYYWDTVIFQVEGQLLQVPRYHLEKGSEFFQDMFILPQGNQYAEGNSDSNPIKLDGITTLVDFERFVEILYPSVTPWQKTYKLQEEWISILKLATMWRFLNVRRLAINCLTDMKLGALTRITLGRKYSVGQWLRMGYWELVKQISAVTLEEAETVGYPFSIHILQIRDEMTKRHWNRGIAYGSWDDSIVKQVVEDEFAYELRQVDQDGLAYNEN</sequence>
<dbReference type="InterPro" id="IPR000210">
    <property type="entry name" value="BTB/POZ_dom"/>
</dbReference>
<organism evidence="2 3">
    <name type="scientific">Dendrothele bispora (strain CBS 962.96)</name>
    <dbReference type="NCBI Taxonomy" id="1314807"/>
    <lineage>
        <taxon>Eukaryota</taxon>
        <taxon>Fungi</taxon>
        <taxon>Dikarya</taxon>
        <taxon>Basidiomycota</taxon>
        <taxon>Agaricomycotina</taxon>
        <taxon>Agaricomycetes</taxon>
        <taxon>Agaricomycetidae</taxon>
        <taxon>Agaricales</taxon>
        <taxon>Agaricales incertae sedis</taxon>
        <taxon>Dendrothele</taxon>
    </lineage>
</organism>
<dbReference type="SUPFAM" id="SSF54695">
    <property type="entry name" value="POZ domain"/>
    <property type="match status" value="1"/>
</dbReference>